<evidence type="ECO:0000313" key="3">
    <source>
        <dbReference type="EMBL" id="KAG8180610.1"/>
    </source>
</evidence>
<keyword evidence="4" id="KW-1185">Reference proteome</keyword>
<organism evidence="3 4">
    <name type="scientific">Oedothorax gibbosus</name>
    <dbReference type="NCBI Taxonomy" id="931172"/>
    <lineage>
        <taxon>Eukaryota</taxon>
        <taxon>Metazoa</taxon>
        <taxon>Ecdysozoa</taxon>
        <taxon>Arthropoda</taxon>
        <taxon>Chelicerata</taxon>
        <taxon>Arachnida</taxon>
        <taxon>Araneae</taxon>
        <taxon>Araneomorphae</taxon>
        <taxon>Entelegynae</taxon>
        <taxon>Araneoidea</taxon>
        <taxon>Linyphiidae</taxon>
        <taxon>Erigoninae</taxon>
        <taxon>Oedothorax</taxon>
    </lineage>
</organism>
<evidence type="ECO:0000313" key="4">
    <source>
        <dbReference type="Proteomes" id="UP000827092"/>
    </source>
</evidence>
<evidence type="ECO:0000256" key="1">
    <source>
        <dbReference type="ARBA" id="ARBA00001954"/>
    </source>
</evidence>
<dbReference type="Proteomes" id="UP000827092">
    <property type="component" value="Unassembled WGS sequence"/>
</dbReference>
<gene>
    <name evidence="3" type="ORF">JTE90_018228</name>
</gene>
<dbReference type="SUPFAM" id="SSF51197">
    <property type="entry name" value="Clavaminate synthase-like"/>
    <property type="match status" value="1"/>
</dbReference>
<protein>
    <recommendedName>
        <fullName evidence="5">Alpha-ketoglutarate-dependent dioxygenase AlkB-like domain-containing protein</fullName>
    </recommendedName>
</protein>
<accession>A0AAV6U9D9</accession>
<comment type="caution">
    <text evidence="3">The sequence shown here is derived from an EMBL/GenBank/DDBJ whole genome shotgun (WGS) entry which is preliminary data.</text>
</comment>
<sequence>MQFTRKGFPPHQTPLKNGSLLLMRPPTNHFFSHEIIADPSVQLPRISLTFRKIAISSRKQTLEDCVSSQDSKRSRTSRQISSQDPLPDNDCLTKLYIDERSSPRRRACVLRLFQTFPPIVIAQ</sequence>
<name>A0AAV6U9D9_9ARAC</name>
<reference evidence="3 4" key="1">
    <citation type="journal article" date="2022" name="Nat. Ecol. Evol.">
        <title>A masculinizing supergene underlies an exaggerated male reproductive morph in a spider.</title>
        <authorList>
            <person name="Hendrickx F."/>
            <person name="De Corte Z."/>
            <person name="Sonet G."/>
            <person name="Van Belleghem S.M."/>
            <person name="Kostlbacher S."/>
            <person name="Vangestel C."/>
        </authorList>
    </citation>
    <scope>NUCLEOTIDE SEQUENCE [LARGE SCALE GENOMIC DNA]</scope>
    <source>
        <strain evidence="3">W744_W776</strain>
    </source>
</reference>
<feature type="region of interest" description="Disordered" evidence="2">
    <location>
        <begin position="64"/>
        <end position="89"/>
    </location>
</feature>
<evidence type="ECO:0008006" key="5">
    <source>
        <dbReference type="Google" id="ProtNLM"/>
    </source>
</evidence>
<dbReference type="EMBL" id="JAFNEN010000559">
    <property type="protein sequence ID" value="KAG8180610.1"/>
    <property type="molecule type" value="Genomic_DNA"/>
</dbReference>
<evidence type="ECO:0000256" key="2">
    <source>
        <dbReference type="SAM" id="MobiDB-lite"/>
    </source>
</evidence>
<dbReference type="Gene3D" id="2.60.120.590">
    <property type="entry name" value="Alpha-ketoglutarate-dependent dioxygenase AlkB-like"/>
    <property type="match status" value="1"/>
</dbReference>
<proteinExistence type="predicted"/>
<dbReference type="InterPro" id="IPR037151">
    <property type="entry name" value="AlkB-like_sf"/>
</dbReference>
<dbReference type="AlphaFoldDB" id="A0AAV6U9D9"/>
<comment type="cofactor">
    <cofactor evidence="1">
        <name>Fe(2+)</name>
        <dbReference type="ChEBI" id="CHEBI:29033"/>
    </cofactor>
</comment>